<keyword evidence="7" id="KW-0378">Hydrolase</keyword>
<dbReference type="InterPro" id="IPR011050">
    <property type="entry name" value="Pectin_lyase_fold/virulence"/>
</dbReference>
<evidence type="ECO:0000256" key="1">
    <source>
        <dbReference type="ARBA" id="ARBA00004613"/>
    </source>
</evidence>
<evidence type="ECO:0000256" key="8">
    <source>
        <dbReference type="ARBA" id="ARBA00023085"/>
    </source>
</evidence>
<evidence type="ECO:0000256" key="7">
    <source>
        <dbReference type="ARBA" id="ARBA00022801"/>
    </source>
</evidence>
<comment type="pathway">
    <text evidence="2">Glycan metabolism; pectin degradation; 2-dehydro-3-deoxy-D-gluconate from pectin: step 1/5.</text>
</comment>
<keyword evidence="13" id="KW-1185">Reference proteome</keyword>
<dbReference type="InterPro" id="IPR012334">
    <property type="entry name" value="Pectin_lyas_fold"/>
</dbReference>
<evidence type="ECO:0000256" key="6">
    <source>
        <dbReference type="ARBA" id="ARBA00022729"/>
    </source>
</evidence>
<dbReference type="PANTHER" id="PTHR31321:SF127">
    <property type="entry name" value="PECTINESTERASE"/>
    <property type="match status" value="1"/>
</dbReference>
<evidence type="ECO:0000256" key="2">
    <source>
        <dbReference type="ARBA" id="ARBA00005184"/>
    </source>
</evidence>
<dbReference type="InterPro" id="IPR000070">
    <property type="entry name" value="Pectinesterase_cat"/>
</dbReference>
<dbReference type="EMBL" id="SNSC02000009">
    <property type="protein sequence ID" value="TID21475.1"/>
    <property type="molecule type" value="Genomic_DNA"/>
</dbReference>
<keyword evidence="8" id="KW-0063">Aspartyl esterase</keyword>
<comment type="catalytic activity">
    <reaction evidence="9">
        <text>[(1-&gt;4)-alpha-D-galacturonosyl methyl ester](n) + n H2O = [(1-&gt;4)-alpha-D-galacturonosyl](n) + n methanol + n H(+)</text>
        <dbReference type="Rhea" id="RHEA:22380"/>
        <dbReference type="Rhea" id="RHEA-COMP:14570"/>
        <dbReference type="Rhea" id="RHEA-COMP:14573"/>
        <dbReference type="ChEBI" id="CHEBI:15377"/>
        <dbReference type="ChEBI" id="CHEBI:15378"/>
        <dbReference type="ChEBI" id="CHEBI:17790"/>
        <dbReference type="ChEBI" id="CHEBI:140522"/>
        <dbReference type="ChEBI" id="CHEBI:140523"/>
        <dbReference type="EC" id="3.1.1.11"/>
    </reaction>
</comment>
<dbReference type="GO" id="GO:0042545">
    <property type="term" value="P:cell wall modification"/>
    <property type="evidence" value="ECO:0007669"/>
    <property type="project" value="InterPro"/>
</dbReference>
<evidence type="ECO:0000256" key="9">
    <source>
        <dbReference type="ARBA" id="ARBA00047928"/>
    </source>
</evidence>
<proteinExistence type="inferred from homology"/>
<keyword evidence="6 10" id="KW-0732">Signal</keyword>
<dbReference type="AlphaFoldDB" id="A0A4Z1PEY5"/>
<dbReference type="FunFam" id="2.160.20.10:FF:000014">
    <property type="entry name" value="Pectinesterase"/>
    <property type="match status" value="1"/>
</dbReference>
<protein>
    <recommendedName>
        <fullName evidence="4">pectinesterase</fullName>
        <ecNumber evidence="4">3.1.1.11</ecNumber>
    </recommendedName>
</protein>
<evidence type="ECO:0000256" key="4">
    <source>
        <dbReference type="ARBA" id="ARBA00013229"/>
    </source>
</evidence>
<name>A0A4Z1PEY5_9PEZI</name>
<dbReference type="PANTHER" id="PTHR31321">
    <property type="entry name" value="ACYL-COA THIOESTER HYDROLASE YBHC-RELATED"/>
    <property type="match status" value="1"/>
</dbReference>
<sequence length="321" mass="33930">MHFSATVASLFASTVVAITTPPSGALVVGPSGKYKTLQSAVTAASNGATIFIEPGTYKEQVFIPEKKSNLKIIGSSSQDTTFTGNKVTITGALAQDSSGKPNNDGTATLRAWGDGLKVYNVNFANTRGEGSQALALSAYGNQLGFYGCQFTGFQDTVMSHKGHHFIGNSLIVGGTDFIFGKSGVLWIEKSVLHCVKADTGYVTANGREDAANPSFYVINNSTIDGPSAAGTFFLGRPWRPFSRVGVQNSQLGAVINSAGWSVWQKADTRTDKVTYLEYNNRGPGAAGTRATFAKKASSAIPIGTLFPSTSWIDSAYLPKQH</sequence>
<feature type="chain" id="PRO_5021318569" description="pectinesterase" evidence="10">
    <location>
        <begin position="18"/>
        <end position="321"/>
    </location>
</feature>
<feature type="domain" description="Pectinesterase catalytic" evidence="11">
    <location>
        <begin position="31"/>
        <end position="287"/>
    </location>
</feature>
<evidence type="ECO:0000256" key="5">
    <source>
        <dbReference type="ARBA" id="ARBA00022525"/>
    </source>
</evidence>
<keyword evidence="5" id="KW-0964">Secreted</keyword>
<dbReference type="Proteomes" id="UP000298493">
    <property type="component" value="Unassembled WGS sequence"/>
</dbReference>
<dbReference type="GO" id="GO:0045490">
    <property type="term" value="P:pectin catabolic process"/>
    <property type="evidence" value="ECO:0007669"/>
    <property type="project" value="UniProtKB-UniPathway"/>
</dbReference>
<reference evidence="12 13" key="1">
    <citation type="submission" date="2019-04" db="EMBL/GenBank/DDBJ databases">
        <title>High contiguity whole genome sequence and gene annotation resource for two Venturia nashicola isolates.</title>
        <authorList>
            <person name="Prokchorchik M."/>
            <person name="Won K."/>
            <person name="Lee Y."/>
            <person name="Choi E.D."/>
            <person name="Segonzac C."/>
            <person name="Sohn K.H."/>
        </authorList>
    </citation>
    <scope>NUCLEOTIDE SEQUENCE [LARGE SCALE GENOMIC DNA]</scope>
    <source>
        <strain evidence="12 13">PRI2</strain>
    </source>
</reference>
<evidence type="ECO:0000256" key="10">
    <source>
        <dbReference type="SAM" id="SignalP"/>
    </source>
</evidence>
<gene>
    <name evidence="12" type="ORF">E6O75_ATG04870</name>
</gene>
<organism evidence="12 13">
    <name type="scientific">Venturia nashicola</name>
    <dbReference type="NCBI Taxonomy" id="86259"/>
    <lineage>
        <taxon>Eukaryota</taxon>
        <taxon>Fungi</taxon>
        <taxon>Dikarya</taxon>
        <taxon>Ascomycota</taxon>
        <taxon>Pezizomycotina</taxon>
        <taxon>Dothideomycetes</taxon>
        <taxon>Pleosporomycetidae</taxon>
        <taxon>Venturiales</taxon>
        <taxon>Venturiaceae</taxon>
        <taxon>Venturia</taxon>
    </lineage>
</organism>
<dbReference type="Pfam" id="PF01095">
    <property type="entry name" value="Pectinesterase"/>
    <property type="match status" value="1"/>
</dbReference>
<dbReference type="EC" id="3.1.1.11" evidence="4"/>
<dbReference type="Gene3D" id="2.160.20.10">
    <property type="entry name" value="Single-stranded right-handed beta-helix, Pectin lyase-like"/>
    <property type="match status" value="1"/>
</dbReference>
<dbReference type="GO" id="GO:0030599">
    <property type="term" value="F:pectinesterase activity"/>
    <property type="evidence" value="ECO:0007669"/>
    <property type="project" value="UniProtKB-EC"/>
</dbReference>
<comment type="caution">
    <text evidence="12">The sequence shown here is derived from an EMBL/GenBank/DDBJ whole genome shotgun (WGS) entry which is preliminary data.</text>
</comment>
<evidence type="ECO:0000256" key="3">
    <source>
        <dbReference type="ARBA" id="ARBA00008891"/>
    </source>
</evidence>
<evidence type="ECO:0000259" key="11">
    <source>
        <dbReference type="Pfam" id="PF01095"/>
    </source>
</evidence>
<accession>A0A4Z1PEY5</accession>
<evidence type="ECO:0000313" key="13">
    <source>
        <dbReference type="Proteomes" id="UP000298493"/>
    </source>
</evidence>
<comment type="subcellular location">
    <subcellularLocation>
        <location evidence="1">Secreted</location>
    </subcellularLocation>
</comment>
<comment type="similarity">
    <text evidence="3">Belongs to the pectinesterase family.</text>
</comment>
<evidence type="ECO:0000313" key="12">
    <source>
        <dbReference type="EMBL" id="TID21475.1"/>
    </source>
</evidence>
<dbReference type="STRING" id="86259.A0A4Z1PEY5"/>
<feature type="signal peptide" evidence="10">
    <location>
        <begin position="1"/>
        <end position="17"/>
    </location>
</feature>
<dbReference type="GO" id="GO:0005576">
    <property type="term" value="C:extracellular region"/>
    <property type="evidence" value="ECO:0007669"/>
    <property type="project" value="UniProtKB-SubCell"/>
</dbReference>
<dbReference type="UniPathway" id="UPA00545">
    <property type="reaction ID" value="UER00823"/>
</dbReference>
<dbReference type="SUPFAM" id="SSF51126">
    <property type="entry name" value="Pectin lyase-like"/>
    <property type="match status" value="1"/>
</dbReference>